<dbReference type="SUPFAM" id="SSF63411">
    <property type="entry name" value="LuxS/MPP-like metallohydrolase"/>
    <property type="match status" value="1"/>
</dbReference>
<dbReference type="Gene3D" id="3.30.830.10">
    <property type="entry name" value="Metalloenzyme, LuxS/M16 peptidase-like"/>
    <property type="match status" value="1"/>
</dbReference>
<proteinExistence type="predicted"/>
<keyword evidence="2" id="KW-1185">Reference proteome</keyword>
<accession>A0A915MHD5</accession>
<evidence type="ECO:0000313" key="2">
    <source>
        <dbReference type="Proteomes" id="UP000887561"/>
    </source>
</evidence>
<dbReference type="GO" id="GO:0046872">
    <property type="term" value="F:metal ion binding"/>
    <property type="evidence" value="ECO:0007669"/>
    <property type="project" value="InterPro"/>
</dbReference>
<dbReference type="Proteomes" id="UP000887561">
    <property type="component" value="Unplaced"/>
</dbReference>
<dbReference type="WBParaSite" id="scaffold36150_cov251.g23012">
    <property type="protein sequence ID" value="scaffold36150_cov251.g23012"/>
    <property type="gene ID" value="scaffold36150_cov251.g23012"/>
</dbReference>
<dbReference type="PANTHER" id="PTHR43016:SF16">
    <property type="entry name" value="METALLOPROTEASE, PUTATIVE (AFU_ORTHOLOGUE AFUA_4G07610)-RELATED"/>
    <property type="match status" value="1"/>
</dbReference>
<reference evidence="3" key="1">
    <citation type="submission" date="2022-11" db="UniProtKB">
        <authorList>
            <consortium name="WormBaseParasite"/>
        </authorList>
    </citation>
    <scope>IDENTIFICATION</scope>
</reference>
<dbReference type="InterPro" id="IPR011249">
    <property type="entry name" value="Metalloenz_LuxS/M16"/>
</dbReference>
<organism evidence="2 3">
    <name type="scientific">Meloidogyne javanica</name>
    <name type="common">Root-knot nematode worm</name>
    <dbReference type="NCBI Taxonomy" id="6303"/>
    <lineage>
        <taxon>Eukaryota</taxon>
        <taxon>Metazoa</taxon>
        <taxon>Ecdysozoa</taxon>
        <taxon>Nematoda</taxon>
        <taxon>Chromadorea</taxon>
        <taxon>Rhabditida</taxon>
        <taxon>Tylenchina</taxon>
        <taxon>Tylenchomorpha</taxon>
        <taxon>Tylenchoidea</taxon>
        <taxon>Meloidogynidae</taxon>
        <taxon>Meloidogyninae</taxon>
        <taxon>Meloidogyne</taxon>
        <taxon>Meloidogyne incognita group</taxon>
    </lineage>
</organism>
<feature type="compositionally biased region" description="Basic and acidic residues" evidence="1">
    <location>
        <begin position="248"/>
        <end position="271"/>
    </location>
</feature>
<evidence type="ECO:0000256" key="1">
    <source>
        <dbReference type="SAM" id="MobiDB-lite"/>
    </source>
</evidence>
<dbReference type="PANTHER" id="PTHR43016">
    <property type="entry name" value="PRESEQUENCE PROTEASE"/>
    <property type="match status" value="1"/>
</dbReference>
<evidence type="ECO:0000313" key="3">
    <source>
        <dbReference type="WBParaSite" id="scaffold36150_cov251.g23012"/>
    </source>
</evidence>
<name>A0A915MHD5_MELJA</name>
<sequence>MKSESSNRIVTEASDDSGIPHMLEHCIFYGCQLHNGKGILDIASNLKVHSIDGEGLDIGVLYSEISGVERNFRRIVNNRTRKMLYGDSSVYSYNTGGLLNEIRSGCHVEKIIDFHNRYYHLDNLLNSEEAANCLIARLNESKLEGCDHVHATFIPKFAIACSPAPNALLLGNSVDELKAAEGPDPNGGPLDGAVERRGHGWWEDDSFDDFISDSVSWCGWNQKVKITDDFIKPNEGLATEEAWGTDSSEVKEEREGRVDRSEIRGVDNKKE</sequence>
<feature type="region of interest" description="Disordered" evidence="1">
    <location>
        <begin position="235"/>
        <end position="271"/>
    </location>
</feature>
<protein>
    <submittedName>
        <fullName evidence="3">Peptidase M16 N-terminal domain-containing protein</fullName>
    </submittedName>
</protein>
<dbReference type="AlphaFoldDB" id="A0A915MHD5"/>